<dbReference type="OrthoDB" id="3694607at2759"/>
<dbReference type="KEGG" id="pte:PTT_10598"/>
<name>E3RPL8_PYRTT</name>
<evidence type="ECO:0000313" key="1">
    <source>
        <dbReference type="EMBL" id="EFQ92329.1"/>
    </source>
</evidence>
<keyword evidence="2" id="KW-1185">Reference proteome</keyword>
<protein>
    <submittedName>
        <fullName evidence="1">Uncharacterized protein</fullName>
    </submittedName>
</protein>
<evidence type="ECO:0000313" key="2">
    <source>
        <dbReference type="Proteomes" id="UP000001067"/>
    </source>
</evidence>
<gene>
    <name evidence="1" type="ORF">PTT_10598</name>
</gene>
<sequence length="183" mass="20933">MCGTAIFEKSDFKDILYLPDSGPTLKLRDDIPPATMLILVGISHGTEDRGLGRYMSFYSQQECKDPRDKVYGLLGLVQSEHVPTVDYSKSPIEVFADAVKALHDEYWMQSTGYSDGIAEFLLPTRKRAPEYTLIGSDMQVDRDVLNCVEEHLEDLKRFPHDDAWFRWLLEALVYHDLYYNGSG</sequence>
<dbReference type="EMBL" id="GL534367">
    <property type="protein sequence ID" value="EFQ92329.1"/>
    <property type="molecule type" value="Genomic_DNA"/>
</dbReference>
<dbReference type="AlphaFoldDB" id="E3RPL8"/>
<dbReference type="HOGENOM" id="CLU_1475861_0_0_1"/>
<dbReference type="Proteomes" id="UP000001067">
    <property type="component" value="Unassembled WGS sequence"/>
</dbReference>
<proteinExistence type="predicted"/>
<organism evidence="2">
    <name type="scientific">Pyrenophora teres f. teres (strain 0-1)</name>
    <name type="common">Barley net blotch fungus</name>
    <name type="synonym">Drechslera teres f. teres</name>
    <dbReference type="NCBI Taxonomy" id="861557"/>
    <lineage>
        <taxon>Eukaryota</taxon>
        <taxon>Fungi</taxon>
        <taxon>Dikarya</taxon>
        <taxon>Ascomycota</taxon>
        <taxon>Pezizomycotina</taxon>
        <taxon>Dothideomycetes</taxon>
        <taxon>Pleosporomycetidae</taxon>
        <taxon>Pleosporales</taxon>
        <taxon>Pleosporineae</taxon>
        <taxon>Pleosporaceae</taxon>
        <taxon>Pyrenophora</taxon>
    </lineage>
</organism>
<reference evidence="1 2" key="1">
    <citation type="journal article" date="2010" name="Genome Biol.">
        <title>A first genome assembly of the barley fungal pathogen Pyrenophora teres f. teres.</title>
        <authorList>
            <person name="Ellwood S.R."/>
            <person name="Liu Z."/>
            <person name="Syme R.A."/>
            <person name="Lai Z."/>
            <person name="Hane J.K."/>
            <person name="Keiper F."/>
            <person name="Moffat C.S."/>
            <person name="Oliver R.P."/>
            <person name="Friesen T.L."/>
        </authorList>
    </citation>
    <scope>NUCLEOTIDE SEQUENCE [LARGE SCALE GENOMIC DNA]</scope>
    <source>
        <strain evidence="1 2">0-1</strain>
    </source>
</reference>
<accession>E3RPL8</accession>